<evidence type="ECO:0000313" key="1">
    <source>
        <dbReference type="EMBL" id="KIM55753.1"/>
    </source>
</evidence>
<reference evidence="2" key="2">
    <citation type="submission" date="2015-01" db="EMBL/GenBank/DDBJ databases">
        <title>Evolutionary Origins and Diversification of the Mycorrhizal Mutualists.</title>
        <authorList>
            <consortium name="DOE Joint Genome Institute"/>
            <consortium name="Mycorrhizal Genomics Consortium"/>
            <person name="Kohler A."/>
            <person name="Kuo A."/>
            <person name="Nagy L.G."/>
            <person name="Floudas D."/>
            <person name="Copeland A."/>
            <person name="Barry K.W."/>
            <person name="Cichocki N."/>
            <person name="Veneault-Fourrey C."/>
            <person name="LaButti K."/>
            <person name="Lindquist E.A."/>
            <person name="Lipzen A."/>
            <person name="Lundell T."/>
            <person name="Morin E."/>
            <person name="Murat C."/>
            <person name="Riley R."/>
            <person name="Ohm R."/>
            <person name="Sun H."/>
            <person name="Tunlid A."/>
            <person name="Henrissat B."/>
            <person name="Grigoriev I.V."/>
            <person name="Hibbett D.S."/>
            <person name="Martin F."/>
        </authorList>
    </citation>
    <scope>NUCLEOTIDE SEQUENCE [LARGE SCALE GENOMIC DNA]</scope>
    <source>
        <strain evidence="2">Foug A</strain>
    </source>
</reference>
<reference evidence="1 2" key="1">
    <citation type="submission" date="2014-04" db="EMBL/GenBank/DDBJ databases">
        <authorList>
            <consortium name="DOE Joint Genome Institute"/>
            <person name="Kuo A."/>
            <person name="Kohler A."/>
            <person name="Nagy L.G."/>
            <person name="Floudas D."/>
            <person name="Copeland A."/>
            <person name="Barry K.W."/>
            <person name="Cichocki N."/>
            <person name="Veneault-Fourrey C."/>
            <person name="LaButti K."/>
            <person name="Lindquist E.A."/>
            <person name="Lipzen A."/>
            <person name="Lundell T."/>
            <person name="Morin E."/>
            <person name="Murat C."/>
            <person name="Sun H."/>
            <person name="Tunlid A."/>
            <person name="Henrissat B."/>
            <person name="Grigoriev I.V."/>
            <person name="Hibbett D.S."/>
            <person name="Martin F."/>
            <person name="Nordberg H.P."/>
            <person name="Cantor M.N."/>
            <person name="Hua S.X."/>
        </authorList>
    </citation>
    <scope>NUCLEOTIDE SEQUENCE [LARGE SCALE GENOMIC DNA]</scope>
    <source>
        <strain evidence="1 2">Foug A</strain>
    </source>
</reference>
<dbReference type="HOGENOM" id="CLU_2051016_0_0_1"/>
<dbReference type="InParanoid" id="A0A0C2Z1Q4"/>
<dbReference type="Proteomes" id="UP000053989">
    <property type="component" value="Unassembled WGS sequence"/>
</dbReference>
<sequence>MSVIMKKCSDKRDVDCRRNYVATLQAGQDSRVDTAAQASPHKRYLADQSHLIIAPASVVQNLKREFQIWGYFQCDMLPAPTPHTEATWTPGSICTLGYFLTQTHRLFGSISFTVREWEWE</sequence>
<gene>
    <name evidence="1" type="ORF">SCLCIDRAFT_287163</name>
</gene>
<dbReference type="EMBL" id="KN822128">
    <property type="protein sequence ID" value="KIM55753.1"/>
    <property type="molecule type" value="Genomic_DNA"/>
</dbReference>
<organism evidence="1 2">
    <name type="scientific">Scleroderma citrinum Foug A</name>
    <dbReference type="NCBI Taxonomy" id="1036808"/>
    <lineage>
        <taxon>Eukaryota</taxon>
        <taxon>Fungi</taxon>
        <taxon>Dikarya</taxon>
        <taxon>Basidiomycota</taxon>
        <taxon>Agaricomycotina</taxon>
        <taxon>Agaricomycetes</taxon>
        <taxon>Agaricomycetidae</taxon>
        <taxon>Boletales</taxon>
        <taxon>Sclerodermatineae</taxon>
        <taxon>Sclerodermataceae</taxon>
        <taxon>Scleroderma</taxon>
    </lineage>
</organism>
<evidence type="ECO:0000313" key="2">
    <source>
        <dbReference type="Proteomes" id="UP000053989"/>
    </source>
</evidence>
<dbReference type="AlphaFoldDB" id="A0A0C2Z1Q4"/>
<accession>A0A0C2Z1Q4</accession>
<keyword evidence="2" id="KW-1185">Reference proteome</keyword>
<proteinExistence type="predicted"/>
<name>A0A0C2Z1Q4_9AGAM</name>
<protein>
    <submittedName>
        <fullName evidence="1">Uncharacterized protein</fullName>
    </submittedName>
</protein>